<dbReference type="Pfam" id="PF05478">
    <property type="entry name" value="Prominin"/>
    <property type="match status" value="2"/>
</dbReference>
<keyword evidence="10" id="KW-1185">Reference proteome</keyword>
<keyword evidence="3 8" id="KW-0812">Transmembrane</keyword>
<name>A0A7K7V485_EUDEL</name>
<comment type="similarity">
    <text evidence="2">Belongs to the prominin family.</text>
</comment>
<evidence type="ECO:0000256" key="7">
    <source>
        <dbReference type="SAM" id="MobiDB-lite"/>
    </source>
</evidence>
<sequence length="368" mass="39805">PLGLEPAAPPTERGCLASAAGSFFMAGVGFSFIFSWLLMLMVLVPFVLGGNIYMLLCQSLRDQQLLELLDTPGLIPDFNMSQVLGEGSPNISELYRQCRDNAALWPVLRLGQRVSLDELFNVTQYTAEIASAFGRVNITLSPVALLNQSHRELLLEAGRRAQPPDLAPSLVQLSHNVTHGSLLDLAAELEKLAVEVVRDQTPPTCCHPVPRATAPSPRATEGPAQAQTNATLLVVERTQASLRTGTAAIVKNVSSGCPGGCRAALRGLARDVSPRAHPQETWAFLERLLGLFETYVAWAKSSLTRDVARCKPVAQTVDSVEAVACDHILDSVNAFWFSLGWCAALLPPGIVLAVRLAKFYRRMDVADV</sequence>
<dbReference type="PANTHER" id="PTHR22730">
    <property type="entry name" value="PROMININ PROM PROTEIN"/>
    <property type="match status" value="1"/>
</dbReference>
<dbReference type="OrthoDB" id="6229420at2759"/>
<keyword evidence="4 8" id="KW-1133">Transmembrane helix</keyword>
<organism evidence="9 10">
    <name type="scientific">Eudromia elegans</name>
    <name type="common">Elegant crested-tinamou</name>
    <dbReference type="NCBI Taxonomy" id="8805"/>
    <lineage>
        <taxon>Eukaryota</taxon>
        <taxon>Metazoa</taxon>
        <taxon>Chordata</taxon>
        <taxon>Craniata</taxon>
        <taxon>Vertebrata</taxon>
        <taxon>Euteleostomi</taxon>
        <taxon>Archelosauria</taxon>
        <taxon>Archosauria</taxon>
        <taxon>Dinosauria</taxon>
        <taxon>Saurischia</taxon>
        <taxon>Theropoda</taxon>
        <taxon>Coelurosauria</taxon>
        <taxon>Aves</taxon>
        <taxon>Palaeognathae</taxon>
        <taxon>Tinamiformes</taxon>
        <taxon>Tinamidae</taxon>
        <taxon>Eudromia</taxon>
    </lineage>
</organism>
<protein>
    <submittedName>
        <fullName evidence="9">PRM1A protein</fullName>
    </submittedName>
</protein>
<dbReference type="GO" id="GO:0031528">
    <property type="term" value="C:microvillus membrane"/>
    <property type="evidence" value="ECO:0007669"/>
    <property type="project" value="UniProtKB-SubCell"/>
</dbReference>
<evidence type="ECO:0000256" key="3">
    <source>
        <dbReference type="ARBA" id="ARBA00022692"/>
    </source>
</evidence>
<dbReference type="GO" id="GO:0016324">
    <property type="term" value="C:apical plasma membrane"/>
    <property type="evidence" value="ECO:0007669"/>
    <property type="project" value="TreeGrafter"/>
</dbReference>
<evidence type="ECO:0000256" key="5">
    <source>
        <dbReference type="ARBA" id="ARBA00023136"/>
    </source>
</evidence>
<dbReference type="InterPro" id="IPR008795">
    <property type="entry name" value="Prominin"/>
</dbReference>
<comment type="caution">
    <text evidence="9">The sequence shown here is derived from an EMBL/GenBank/DDBJ whole genome shotgun (WGS) entry which is preliminary data.</text>
</comment>
<evidence type="ECO:0000256" key="6">
    <source>
        <dbReference type="ARBA" id="ARBA00023180"/>
    </source>
</evidence>
<feature type="region of interest" description="Disordered" evidence="7">
    <location>
        <begin position="205"/>
        <end position="225"/>
    </location>
</feature>
<evidence type="ECO:0000256" key="2">
    <source>
        <dbReference type="ARBA" id="ARBA00006058"/>
    </source>
</evidence>
<dbReference type="EMBL" id="VZSX01000046">
    <property type="protein sequence ID" value="NXA36283.1"/>
    <property type="molecule type" value="Genomic_DNA"/>
</dbReference>
<evidence type="ECO:0000256" key="8">
    <source>
        <dbReference type="SAM" id="Phobius"/>
    </source>
</evidence>
<proteinExistence type="inferred from homology"/>
<dbReference type="PANTHER" id="PTHR22730:SF4">
    <property type="entry name" value="PROMININ-1-A-LIKE"/>
    <property type="match status" value="1"/>
</dbReference>
<gene>
    <name evidence="9" type="primary">Prom1a_1</name>
    <name evidence="9" type="ORF">EUDELE_R05793</name>
</gene>
<evidence type="ECO:0000313" key="10">
    <source>
        <dbReference type="Proteomes" id="UP000533954"/>
    </source>
</evidence>
<feature type="transmembrane region" description="Helical" evidence="8">
    <location>
        <begin position="23"/>
        <end position="56"/>
    </location>
</feature>
<dbReference type="GO" id="GO:0015485">
    <property type="term" value="F:cholesterol binding"/>
    <property type="evidence" value="ECO:0007669"/>
    <property type="project" value="TreeGrafter"/>
</dbReference>
<keyword evidence="6" id="KW-0325">Glycoprotein</keyword>
<dbReference type="GO" id="GO:0009986">
    <property type="term" value="C:cell surface"/>
    <property type="evidence" value="ECO:0007669"/>
    <property type="project" value="TreeGrafter"/>
</dbReference>
<dbReference type="AlphaFoldDB" id="A0A7K7V485"/>
<comment type="subcellular location">
    <subcellularLocation>
        <location evidence="1">Cell projection</location>
        <location evidence="1">Microvillus membrane</location>
        <topology evidence="1">Multi-pass membrane protein</topology>
    </subcellularLocation>
</comment>
<keyword evidence="5 8" id="KW-0472">Membrane</keyword>
<dbReference type="Proteomes" id="UP000533954">
    <property type="component" value="Unassembled WGS sequence"/>
</dbReference>
<feature type="non-terminal residue" evidence="9">
    <location>
        <position position="1"/>
    </location>
</feature>
<reference evidence="9 10" key="1">
    <citation type="submission" date="2019-09" db="EMBL/GenBank/DDBJ databases">
        <title>Bird 10,000 Genomes (B10K) Project - Family phase.</title>
        <authorList>
            <person name="Zhang G."/>
        </authorList>
    </citation>
    <scope>NUCLEOTIDE SEQUENCE [LARGE SCALE GENOMIC DNA]</scope>
    <source>
        <strain evidence="9">B10K-LSUMZ-16893</strain>
    </source>
</reference>
<dbReference type="GO" id="GO:0071914">
    <property type="term" value="C:prominosome"/>
    <property type="evidence" value="ECO:0007669"/>
    <property type="project" value="TreeGrafter"/>
</dbReference>
<accession>A0A7K7V485</accession>
<dbReference type="GO" id="GO:0005929">
    <property type="term" value="C:cilium"/>
    <property type="evidence" value="ECO:0007669"/>
    <property type="project" value="TreeGrafter"/>
</dbReference>
<feature type="transmembrane region" description="Helical" evidence="8">
    <location>
        <begin position="334"/>
        <end position="354"/>
    </location>
</feature>
<evidence type="ECO:0000256" key="4">
    <source>
        <dbReference type="ARBA" id="ARBA00022989"/>
    </source>
</evidence>
<evidence type="ECO:0000313" key="9">
    <source>
        <dbReference type="EMBL" id="NXA36283.1"/>
    </source>
</evidence>
<evidence type="ECO:0000256" key="1">
    <source>
        <dbReference type="ARBA" id="ARBA00004475"/>
    </source>
</evidence>
<feature type="non-terminal residue" evidence="9">
    <location>
        <position position="368"/>
    </location>
</feature>